<feature type="domain" description="Helicase ATP-binding" evidence="13">
    <location>
        <begin position="82"/>
        <end position="256"/>
    </location>
</feature>
<evidence type="ECO:0000256" key="1">
    <source>
        <dbReference type="ARBA" id="ARBA00004604"/>
    </source>
</evidence>
<feature type="domain" description="DEAD-box RNA helicase Q" evidence="15">
    <location>
        <begin position="51"/>
        <end position="79"/>
    </location>
</feature>
<dbReference type="PROSITE" id="PS51194">
    <property type="entry name" value="HELICASE_CTER"/>
    <property type="match status" value="1"/>
</dbReference>
<keyword evidence="6 10" id="KW-0347">Helicase</keyword>
<keyword evidence="3" id="KW-0698">rRNA processing</keyword>
<dbReference type="AlphaFoldDB" id="A0A9P6HJI6"/>
<evidence type="ECO:0000256" key="11">
    <source>
        <dbReference type="RuleBase" id="RU365068"/>
    </source>
</evidence>
<evidence type="ECO:0000256" key="7">
    <source>
        <dbReference type="ARBA" id="ARBA00022840"/>
    </source>
</evidence>
<keyword evidence="4 10" id="KW-0547">Nucleotide-binding</keyword>
<dbReference type="InterPro" id="IPR014001">
    <property type="entry name" value="Helicase_ATP-bd"/>
</dbReference>
<comment type="similarity">
    <text evidence="10">Belongs to the DEAD box helicase family.</text>
</comment>
<comment type="catalytic activity">
    <reaction evidence="11">
        <text>ATP + H2O = ADP + phosphate + H(+)</text>
        <dbReference type="Rhea" id="RHEA:13065"/>
        <dbReference type="ChEBI" id="CHEBI:15377"/>
        <dbReference type="ChEBI" id="CHEBI:15378"/>
        <dbReference type="ChEBI" id="CHEBI:30616"/>
        <dbReference type="ChEBI" id="CHEBI:43474"/>
        <dbReference type="ChEBI" id="CHEBI:456216"/>
        <dbReference type="EC" id="3.6.4.13"/>
    </reaction>
</comment>
<dbReference type="SMART" id="SM00490">
    <property type="entry name" value="HELICc"/>
    <property type="match status" value="1"/>
</dbReference>
<proteinExistence type="inferred from homology"/>
<keyword evidence="2" id="KW-0690">Ribosome biogenesis</keyword>
<dbReference type="InterPro" id="IPR001650">
    <property type="entry name" value="Helicase_C-like"/>
</dbReference>
<gene>
    <name evidence="16" type="ORF">BJ322DRAFT_1048551</name>
</gene>
<dbReference type="SUPFAM" id="SSF52540">
    <property type="entry name" value="P-loop containing nucleoside triphosphate hydrolases"/>
    <property type="match status" value="1"/>
</dbReference>
<dbReference type="Pfam" id="PF00271">
    <property type="entry name" value="Helicase_C"/>
    <property type="match status" value="1"/>
</dbReference>
<dbReference type="Gene3D" id="3.40.50.300">
    <property type="entry name" value="P-loop containing nucleotide triphosphate hydrolases"/>
    <property type="match status" value="2"/>
</dbReference>
<evidence type="ECO:0000256" key="10">
    <source>
        <dbReference type="RuleBase" id="RU000492"/>
    </source>
</evidence>
<accession>A0A9P6HJI6</accession>
<evidence type="ECO:0000259" key="13">
    <source>
        <dbReference type="PROSITE" id="PS51192"/>
    </source>
</evidence>
<dbReference type="GO" id="GO:0003724">
    <property type="term" value="F:RNA helicase activity"/>
    <property type="evidence" value="ECO:0007669"/>
    <property type="project" value="UniProtKB-EC"/>
</dbReference>
<feature type="region of interest" description="Disordered" evidence="12">
    <location>
        <begin position="556"/>
        <end position="577"/>
    </location>
</feature>
<name>A0A9P6HJI6_9AGAM</name>
<evidence type="ECO:0000256" key="12">
    <source>
        <dbReference type="SAM" id="MobiDB-lite"/>
    </source>
</evidence>
<dbReference type="GO" id="GO:0005730">
    <property type="term" value="C:nucleolus"/>
    <property type="evidence" value="ECO:0007669"/>
    <property type="project" value="UniProtKB-SubCell"/>
</dbReference>
<dbReference type="SMART" id="SM01178">
    <property type="entry name" value="DUF4217"/>
    <property type="match status" value="1"/>
</dbReference>
<dbReference type="InterPro" id="IPR011545">
    <property type="entry name" value="DEAD/DEAH_box_helicase_dom"/>
</dbReference>
<comment type="function">
    <text evidence="11">RNA helicase.</text>
</comment>
<dbReference type="GO" id="GO:0003723">
    <property type="term" value="F:RNA binding"/>
    <property type="evidence" value="ECO:0007669"/>
    <property type="project" value="UniProtKB-UniRule"/>
</dbReference>
<dbReference type="PROSITE" id="PS51195">
    <property type="entry name" value="Q_MOTIF"/>
    <property type="match status" value="1"/>
</dbReference>
<sequence>MAQPGPSSVRKATKQNQKRNVHKIKKSVLSRQTVEFLDKTALEYVPPDDLRAFSDLPMSDLTKKGLKKSFFVEMTDIQSQSLPISLKGKDVLGAARTGSGKTLAFLIPVLEILYRRKWGPQDGLGALVISPTRELAVQIFEVLRTIGGFHTFSAGLVIGGKNLKDERDRLSRMNILVATPGRLLQHMDQTVGFEASNLQLLVLDEADRILDMGFHRTLTALLSHLPKSRQTLLFSATQTKSVADLARLSLKDPVYVSAGEEEATPTSLEQHYAVIKLDKKLDTLWSFIKTHLQSKVLVFFSCCKQVRFVYETFCKMHPGMSLMHLHGKQKQMTRLAMFNKFTKTKHAVLFATDIAARGLDFPAVDWVVQVDCPEDAETYIHRVGRTARYESSGKAFLFLMPSEEEGMLAALKTKNIEINKIKIKANKQQSIENQLQNLAFQDSEIKYLGQRTFVAYLRSIHLQKNKAIFKLQDLPVDRYAASLGLPGAPKIKFLKKGTSGKNVSYASQKVDDDESDSGSEGEEDGEEESKAAADRPKTKYDKMFGRKNQTILSSHYGKLVEQGEASTSGSNVGDKDEDEDFFSLKRVDHDLPEDLIEHSGLSKRKIQMMKSKKALAKGGPRGTKLVFDEDGQAHVIYEFKDVKDVDVEYDGVEFMKKEMGKMQRADVDDKAVAKEKKKEKKRKRKDRERDERGDDTGPAVAPPSDDDGYVSPAFDLPSESEDERTRFDAPPKKKSRKGDEPTATLEMEEELALKLLRR</sequence>
<dbReference type="PROSITE" id="PS51192">
    <property type="entry name" value="HELICASE_ATP_BIND_1"/>
    <property type="match status" value="1"/>
</dbReference>
<dbReference type="PANTHER" id="PTHR24031">
    <property type="entry name" value="RNA HELICASE"/>
    <property type="match status" value="1"/>
</dbReference>
<dbReference type="PROSITE" id="PS00039">
    <property type="entry name" value="DEAD_ATP_HELICASE"/>
    <property type="match status" value="1"/>
</dbReference>
<keyword evidence="7 10" id="KW-0067">ATP-binding</keyword>
<dbReference type="GO" id="GO:0016787">
    <property type="term" value="F:hydrolase activity"/>
    <property type="evidence" value="ECO:0007669"/>
    <property type="project" value="UniProtKB-KW"/>
</dbReference>
<dbReference type="SMART" id="SM00487">
    <property type="entry name" value="DEXDc"/>
    <property type="match status" value="1"/>
</dbReference>
<feature type="compositionally biased region" description="Basic and acidic residues" evidence="12">
    <location>
        <begin position="659"/>
        <end position="676"/>
    </location>
</feature>
<evidence type="ECO:0000256" key="2">
    <source>
        <dbReference type="ARBA" id="ARBA00022517"/>
    </source>
</evidence>
<evidence type="ECO:0000313" key="16">
    <source>
        <dbReference type="EMBL" id="KAF9788369.1"/>
    </source>
</evidence>
<comment type="caution">
    <text evidence="16">The sequence shown here is derived from an EMBL/GenBank/DDBJ whole genome shotgun (WGS) entry which is preliminary data.</text>
</comment>
<evidence type="ECO:0000313" key="17">
    <source>
        <dbReference type="Proteomes" id="UP000736335"/>
    </source>
</evidence>
<comment type="subcellular location">
    <subcellularLocation>
        <location evidence="1">Nucleus</location>
        <location evidence="1">Nucleolus</location>
    </subcellularLocation>
</comment>
<dbReference type="GO" id="GO:0005524">
    <property type="term" value="F:ATP binding"/>
    <property type="evidence" value="ECO:0007669"/>
    <property type="project" value="UniProtKB-UniRule"/>
</dbReference>
<feature type="region of interest" description="Disordered" evidence="12">
    <location>
        <begin position="1"/>
        <end position="22"/>
    </location>
</feature>
<reference evidence="16" key="1">
    <citation type="journal article" date="2020" name="Nat. Commun.">
        <title>Large-scale genome sequencing of mycorrhizal fungi provides insights into the early evolution of symbiotic traits.</title>
        <authorList>
            <person name="Miyauchi S."/>
            <person name="Kiss E."/>
            <person name="Kuo A."/>
            <person name="Drula E."/>
            <person name="Kohler A."/>
            <person name="Sanchez-Garcia M."/>
            <person name="Morin E."/>
            <person name="Andreopoulos B."/>
            <person name="Barry K.W."/>
            <person name="Bonito G."/>
            <person name="Buee M."/>
            <person name="Carver A."/>
            <person name="Chen C."/>
            <person name="Cichocki N."/>
            <person name="Clum A."/>
            <person name="Culley D."/>
            <person name="Crous P.W."/>
            <person name="Fauchery L."/>
            <person name="Girlanda M."/>
            <person name="Hayes R.D."/>
            <person name="Keri Z."/>
            <person name="LaButti K."/>
            <person name="Lipzen A."/>
            <person name="Lombard V."/>
            <person name="Magnuson J."/>
            <person name="Maillard F."/>
            <person name="Murat C."/>
            <person name="Nolan M."/>
            <person name="Ohm R.A."/>
            <person name="Pangilinan J."/>
            <person name="Pereira M.F."/>
            <person name="Perotto S."/>
            <person name="Peter M."/>
            <person name="Pfister S."/>
            <person name="Riley R."/>
            <person name="Sitrit Y."/>
            <person name="Stielow J.B."/>
            <person name="Szollosi G."/>
            <person name="Zifcakova L."/>
            <person name="Stursova M."/>
            <person name="Spatafora J.W."/>
            <person name="Tedersoo L."/>
            <person name="Vaario L.M."/>
            <person name="Yamada A."/>
            <person name="Yan M."/>
            <person name="Wang P."/>
            <person name="Xu J."/>
            <person name="Bruns T."/>
            <person name="Baldrian P."/>
            <person name="Vilgalys R."/>
            <person name="Dunand C."/>
            <person name="Henrissat B."/>
            <person name="Grigoriev I.V."/>
            <person name="Hibbett D."/>
            <person name="Nagy L.G."/>
            <person name="Martin F.M."/>
        </authorList>
    </citation>
    <scope>NUCLEOTIDE SEQUENCE</scope>
    <source>
        <strain evidence="16">UH-Tt-Lm1</strain>
    </source>
</reference>
<dbReference type="InterPro" id="IPR025313">
    <property type="entry name" value="SPB4-like_CTE"/>
</dbReference>
<dbReference type="InterPro" id="IPR027417">
    <property type="entry name" value="P-loop_NTPase"/>
</dbReference>
<evidence type="ECO:0000256" key="3">
    <source>
        <dbReference type="ARBA" id="ARBA00022552"/>
    </source>
</evidence>
<dbReference type="CDD" id="cd18787">
    <property type="entry name" value="SF2_C_DEAD"/>
    <property type="match status" value="1"/>
</dbReference>
<feature type="region of interest" description="Disordered" evidence="12">
    <location>
        <begin position="659"/>
        <end position="746"/>
    </location>
</feature>
<dbReference type="InterPro" id="IPR014014">
    <property type="entry name" value="RNA_helicase_DEAD_Q_motif"/>
</dbReference>
<dbReference type="EMBL" id="WIUZ02000004">
    <property type="protein sequence ID" value="KAF9788369.1"/>
    <property type="molecule type" value="Genomic_DNA"/>
</dbReference>
<evidence type="ECO:0000259" key="14">
    <source>
        <dbReference type="PROSITE" id="PS51194"/>
    </source>
</evidence>
<evidence type="ECO:0000256" key="4">
    <source>
        <dbReference type="ARBA" id="ARBA00022741"/>
    </source>
</evidence>
<reference evidence="16" key="2">
    <citation type="submission" date="2020-11" db="EMBL/GenBank/DDBJ databases">
        <authorList>
            <consortium name="DOE Joint Genome Institute"/>
            <person name="Kuo A."/>
            <person name="Miyauchi S."/>
            <person name="Kiss E."/>
            <person name="Drula E."/>
            <person name="Kohler A."/>
            <person name="Sanchez-Garcia M."/>
            <person name="Andreopoulos B."/>
            <person name="Barry K.W."/>
            <person name="Bonito G."/>
            <person name="Buee M."/>
            <person name="Carver A."/>
            <person name="Chen C."/>
            <person name="Cichocki N."/>
            <person name="Clum A."/>
            <person name="Culley D."/>
            <person name="Crous P.W."/>
            <person name="Fauchery L."/>
            <person name="Girlanda M."/>
            <person name="Hayes R."/>
            <person name="Keri Z."/>
            <person name="Labutti K."/>
            <person name="Lipzen A."/>
            <person name="Lombard V."/>
            <person name="Magnuson J."/>
            <person name="Maillard F."/>
            <person name="Morin E."/>
            <person name="Murat C."/>
            <person name="Nolan M."/>
            <person name="Ohm R."/>
            <person name="Pangilinan J."/>
            <person name="Pereira M."/>
            <person name="Perotto S."/>
            <person name="Peter M."/>
            <person name="Riley R."/>
            <person name="Sitrit Y."/>
            <person name="Stielow B."/>
            <person name="Szollosi G."/>
            <person name="Zifcakova L."/>
            <person name="Stursova M."/>
            <person name="Spatafora J.W."/>
            <person name="Tedersoo L."/>
            <person name="Vaario L.-M."/>
            <person name="Yamada A."/>
            <person name="Yan M."/>
            <person name="Wang P."/>
            <person name="Xu J."/>
            <person name="Bruns T."/>
            <person name="Baldrian P."/>
            <person name="Vilgalys R."/>
            <person name="Henrissat B."/>
            <person name="Grigoriev I.V."/>
            <person name="Hibbett D."/>
            <person name="Nagy L.G."/>
            <person name="Martin F.M."/>
        </authorList>
    </citation>
    <scope>NUCLEOTIDE SEQUENCE</scope>
    <source>
        <strain evidence="16">UH-Tt-Lm1</strain>
    </source>
</reference>
<dbReference type="EC" id="3.6.4.13" evidence="11"/>
<dbReference type="GO" id="GO:0006364">
    <property type="term" value="P:rRNA processing"/>
    <property type="evidence" value="ECO:0007669"/>
    <property type="project" value="UniProtKB-KW"/>
</dbReference>
<keyword evidence="17" id="KW-1185">Reference proteome</keyword>
<comment type="domain">
    <text evidence="11">The Q motif is unique to and characteristic of the DEAD box family of RNA helicases and controls ATP binding and hydrolysis.</text>
</comment>
<feature type="compositionally biased region" description="Basic residues" evidence="12">
    <location>
        <begin position="11"/>
        <end position="22"/>
    </location>
</feature>
<feature type="region of interest" description="Disordered" evidence="12">
    <location>
        <begin position="504"/>
        <end position="544"/>
    </location>
</feature>
<dbReference type="InterPro" id="IPR000629">
    <property type="entry name" value="RNA-helicase_DEAD-box_CS"/>
</dbReference>
<dbReference type="Pfam" id="PF13959">
    <property type="entry name" value="CTE_SPB4"/>
    <property type="match status" value="1"/>
</dbReference>
<feature type="compositionally biased region" description="Basic residues" evidence="12">
    <location>
        <begin position="677"/>
        <end position="686"/>
    </location>
</feature>
<feature type="domain" description="Helicase C-terminal" evidence="14">
    <location>
        <begin position="267"/>
        <end position="439"/>
    </location>
</feature>
<dbReference type="Proteomes" id="UP000736335">
    <property type="component" value="Unassembled WGS sequence"/>
</dbReference>
<protein>
    <recommendedName>
        <fullName evidence="11">ATP-dependent RNA helicase</fullName>
        <ecNumber evidence="11">3.6.4.13</ecNumber>
    </recommendedName>
</protein>
<evidence type="ECO:0000256" key="9">
    <source>
        <dbReference type="PROSITE-ProRule" id="PRU00552"/>
    </source>
</evidence>
<feature type="short sequence motif" description="Q motif" evidence="9">
    <location>
        <begin position="51"/>
        <end position="79"/>
    </location>
</feature>
<keyword evidence="5 10" id="KW-0378">Hydrolase</keyword>
<evidence type="ECO:0000259" key="15">
    <source>
        <dbReference type="PROSITE" id="PS51195"/>
    </source>
</evidence>
<organism evidence="16 17">
    <name type="scientific">Thelephora terrestris</name>
    <dbReference type="NCBI Taxonomy" id="56493"/>
    <lineage>
        <taxon>Eukaryota</taxon>
        <taxon>Fungi</taxon>
        <taxon>Dikarya</taxon>
        <taxon>Basidiomycota</taxon>
        <taxon>Agaricomycotina</taxon>
        <taxon>Agaricomycetes</taxon>
        <taxon>Thelephorales</taxon>
        <taxon>Thelephoraceae</taxon>
        <taxon>Thelephora</taxon>
    </lineage>
</organism>
<dbReference type="CDD" id="cd17941">
    <property type="entry name" value="DEADc_DDX10"/>
    <property type="match status" value="1"/>
</dbReference>
<evidence type="ECO:0000256" key="5">
    <source>
        <dbReference type="ARBA" id="ARBA00022801"/>
    </source>
</evidence>
<feature type="compositionally biased region" description="Acidic residues" evidence="12">
    <location>
        <begin position="511"/>
        <end position="527"/>
    </location>
</feature>
<dbReference type="OrthoDB" id="10259640at2759"/>
<evidence type="ECO:0000256" key="8">
    <source>
        <dbReference type="ARBA" id="ARBA00022884"/>
    </source>
</evidence>
<keyword evidence="8 11" id="KW-0694">RNA-binding</keyword>
<evidence type="ECO:0000256" key="6">
    <source>
        <dbReference type="ARBA" id="ARBA00022806"/>
    </source>
</evidence>
<dbReference type="Pfam" id="PF00270">
    <property type="entry name" value="DEAD"/>
    <property type="match status" value="1"/>
</dbReference>
<feature type="compositionally biased region" description="Basic and acidic residues" evidence="12">
    <location>
        <begin position="528"/>
        <end position="544"/>
    </location>
</feature>